<feature type="transmembrane region" description="Helical" evidence="1">
    <location>
        <begin position="75"/>
        <end position="108"/>
    </location>
</feature>
<reference evidence="2 3" key="1">
    <citation type="submission" date="2018-10" db="EMBL/GenBank/DDBJ databases">
        <title>Parasedimentitalea marina sp. nov., a psychrophilic bacterium isolated from deep seawater of the New Britain Trench.</title>
        <authorList>
            <person name="Cao J."/>
        </authorList>
    </citation>
    <scope>NUCLEOTIDE SEQUENCE [LARGE SCALE GENOMIC DNA]</scope>
    <source>
        <strain evidence="2 3">W43</strain>
    </source>
</reference>
<sequence>MSHFDSMTLWTVILGLAAGSFGLRFAFLALMGDRIMPAWLMRHLRYTAVAILPALVTPLVVWPSATNAMPSLPHLLAALVALAVGFLSKNILAAMATGALTLYGLLALIG</sequence>
<dbReference type="OrthoDB" id="6119856at2"/>
<feature type="transmembrane region" description="Helical" evidence="1">
    <location>
        <begin position="12"/>
        <end position="32"/>
    </location>
</feature>
<dbReference type="EMBL" id="CP033219">
    <property type="protein sequence ID" value="AZV76784.1"/>
    <property type="molecule type" value="Genomic_DNA"/>
</dbReference>
<keyword evidence="1" id="KW-1133">Transmembrane helix</keyword>
<keyword evidence="3" id="KW-1185">Reference proteome</keyword>
<organism evidence="2 3">
    <name type="scientific">Parasedimentitalea marina</name>
    <dbReference type="NCBI Taxonomy" id="2483033"/>
    <lineage>
        <taxon>Bacteria</taxon>
        <taxon>Pseudomonadati</taxon>
        <taxon>Pseudomonadota</taxon>
        <taxon>Alphaproteobacteria</taxon>
        <taxon>Rhodobacterales</taxon>
        <taxon>Paracoccaceae</taxon>
        <taxon>Parasedimentitalea</taxon>
    </lineage>
</organism>
<gene>
    <name evidence="2" type="ORF">EBB79_01985</name>
</gene>
<evidence type="ECO:0000313" key="3">
    <source>
        <dbReference type="Proteomes" id="UP000283063"/>
    </source>
</evidence>
<evidence type="ECO:0000313" key="2">
    <source>
        <dbReference type="EMBL" id="AZV76784.1"/>
    </source>
</evidence>
<dbReference type="RefSeq" id="WP_127747224.1">
    <property type="nucleotide sequence ID" value="NZ_CP033219.1"/>
</dbReference>
<dbReference type="Proteomes" id="UP000283063">
    <property type="component" value="Chromosome"/>
</dbReference>
<feature type="transmembrane region" description="Helical" evidence="1">
    <location>
        <begin position="44"/>
        <end position="63"/>
    </location>
</feature>
<dbReference type="Pfam" id="PF05437">
    <property type="entry name" value="AzlD"/>
    <property type="match status" value="1"/>
</dbReference>
<protein>
    <submittedName>
        <fullName evidence="2">AzlD domain-containing protein</fullName>
    </submittedName>
</protein>
<dbReference type="KEGG" id="sedi:EBB79_01985"/>
<dbReference type="AlphaFoldDB" id="A0A3T0MYE8"/>
<keyword evidence="1" id="KW-0472">Membrane</keyword>
<proteinExistence type="predicted"/>
<evidence type="ECO:0000256" key="1">
    <source>
        <dbReference type="SAM" id="Phobius"/>
    </source>
</evidence>
<dbReference type="InterPro" id="IPR008407">
    <property type="entry name" value="Brnchd-chn_aa_trnsp_AzlD"/>
</dbReference>
<keyword evidence="1" id="KW-0812">Transmembrane</keyword>
<name>A0A3T0MYE8_9RHOB</name>
<accession>A0A3T0MYE8</accession>